<dbReference type="InterPro" id="IPR036770">
    <property type="entry name" value="Ankyrin_rpt-contain_sf"/>
</dbReference>
<keyword evidence="2 3" id="KW-0040">ANK repeat</keyword>
<evidence type="ECO:0000256" key="2">
    <source>
        <dbReference type="ARBA" id="ARBA00023043"/>
    </source>
</evidence>
<dbReference type="SUPFAM" id="SSF48403">
    <property type="entry name" value="Ankyrin repeat"/>
    <property type="match status" value="1"/>
</dbReference>
<dbReference type="EMBL" id="CAJNNW010033409">
    <property type="protein sequence ID" value="CAE8718741.1"/>
    <property type="molecule type" value="Genomic_DNA"/>
</dbReference>
<dbReference type="Proteomes" id="UP000626109">
    <property type="component" value="Unassembled WGS sequence"/>
</dbReference>
<dbReference type="PANTHER" id="PTHR24198:SF194">
    <property type="entry name" value="INVERSIN-A"/>
    <property type="match status" value="1"/>
</dbReference>
<protein>
    <submittedName>
        <fullName evidence="4">Uncharacterized protein</fullName>
    </submittedName>
</protein>
<feature type="repeat" description="ANK" evidence="3">
    <location>
        <begin position="146"/>
        <end position="178"/>
    </location>
</feature>
<keyword evidence="1" id="KW-0677">Repeat</keyword>
<dbReference type="SMART" id="SM00248">
    <property type="entry name" value="ANK"/>
    <property type="match status" value="7"/>
</dbReference>
<dbReference type="Pfam" id="PF12796">
    <property type="entry name" value="Ank_2"/>
    <property type="match status" value="3"/>
</dbReference>
<dbReference type="Gene3D" id="1.25.40.20">
    <property type="entry name" value="Ankyrin repeat-containing domain"/>
    <property type="match status" value="2"/>
</dbReference>
<reference evidence="4" key="1">
    <citation type="submission" date="2021-02" db="EMBL/GenBank/DDBJ databases">
        <authorList>
            <person name="Dougan E. K."/>
            <person name="Rhodes N."/>
            <person name="Thang M."/>
            <person name="Chan C."/>
        </authorList>
    </citation>
    <scope>NUCLEOTIDE SEQUENCE</scope>
</reference>
<evidence type="ECO:0000313" key="4">
    <source>
        <dbReference type="EMBL" id="CAE8718741.1"/>
    </source>
</evidence>
<feature type="repeat" description="ANK" evidence="3">
    <location>
        <begin position="46"/>
        <end position="78"/>
    </location>
</feature>
<dbReference type="PROSITE" id="PS50088">
    <property type="entry name" value="ANK_REPEAT"/>
    <property type="match status" value="3"/>
</dbReference>
<evidence type="ECO:0000256" key="3">
    <source>
        <dbReference type="PROSITE-ProRule" id="PRU00023"/>
    </source>
</evidence>
<dbReference type="PROSITE" id="PS50297">
    <property type="entry name" value="ANK_REP_REGION"/>
    <property type="match status" value="1"/>
</dbReference>
<gene>
    <name evidence="4" type="ORF">PGLA2088_LOCUS40245</name>
</gene>
<sequence length="503" mass="53954">MGEQFKWNPSADRMGHMILQAVFMEDQVTLEHLVKQKANLEARDDTGATPLMIAATRNKPNTVSWLLSHRATCSGKDSEGFSALTWACIKGNLEVAQILIAAKASLEEATTSSGKTPLSLSAERGHASVVDELLARRARVDQPNLDGSTALMCAAHQCEAGVVSLLLSRNALVNNADTEGWSALMYAMNAPASAYHSLSGNERGEKMVGIEGVIGRKSTLDLLVLHKADVNAQSADGLSPLLIVSSHDRPLAVKQLLDCRAQVNMATMKGQTPILMAAASDLPAVVKTLIIASGDPNQANAKGDCPLSVSEKQGFKVGKPDPVTGIWEPEDVVGRLDNGLNECMASAIQELLQEKQAASIGDYGAGSRCYSEFWKSEGLDVKCYDGNPAIKSASHGLCEQLDISVPEEDLPQVDFAVSLEVAEHIPKPRGIILSWATPGQDGDGHVSTQTQEYFIATVTAMGYKLDAASTDKLRKGATRNGQKPHAWNSQNFMEHLLVFKRGN</sequence>
<comment type="caution">
    <text evidence="4">The sequence shown here is derived from an EMBL/GenBank/DDBJ whole genome shotgun (WGS) entry which is preliminary data.</text>
</comment>
<proteinExistence type="predicted"/>
<evidence type="ECO:0000313" key="5">
    <source>
        <dbReference type="Proteomes" id="UP000626109"/>
    </source>
</evidence>
<accession>A0A813L1S1</accession>
<dbReference type="PANTHER" id="PTHR24198">
    <property type="entry name" value="ANKYRIN REPEAT AND PROTEIN KINASE DOMAIN-CONTAINING PROTEIN"/>
    <property type="match status" value="1"/>
</dbReference>
<dbReference type="InterPro" id="IPR002110">
    <property type="entry name" value="Ankyrin_rpt"/>
</dbReference>
<feature type="repeat" description="ANK" evidence="3">
    <location>
        <begin position="113"/>
        <end position="145"/>
    </location>
</feature>
<name>A0A813L1S1_POLGL</name>
<dbReference type="AlphaFoldDB" id="A0A813L1S1"/>
<organism evidence="4 5">
    <name type="scientific">Polarella glacialis</name>
    <name type="common">Dinoflagellate</name>
    <dbReference type="NCBI Taxonomy" id="89957"/>
    <lineage>
        <taxon>Eukaryota</taxon>
        <taxon>Sar</taxon>
        <taxon>Alveolata</taxon>
        <taxon>Dinophyceae</taxon>
        <taxon>Suessiales</taxon>
        <taxon>Suessiaceae</taxon>
        <taxon>Polarella</taxon>
    </lineage>
</organism>
<evidence type="ECO:0000256" key="1">
    <source>
        <dbReference type="ARBA" id="ARBA00022737"/>
    </source>
</evidence>